<dbReference type="Proteomes" id="UP000324738">
    <property type="component" value="Unassembled WGS sequence"/>
</dbReference>
<evidence type="ECO:0000256" key="1">
    <source>
        <dbReference type="ARBA" id="ARBA00022898"/>
    </source>
</evidence>
<dbReference type="AlphaFoldDB" id="A0A5B0DV98"/>
<dbReference type="GO" id="GO:0000271">
    <property type="term" value="P:polysaccharide biosynthetic process"/>
    <property type="evidence" value="ECO:0007669"/>
    <property type="project" value="TreeGrafter"/>
</dbReference>
<dbReference type="InterPro" id="IPR015421">
    <property type="entry name" value="PyrdxlP-dep_Trfase_major"/>
</dbReference>
<dbReference type="OrthoDB" id="9768668at2"/>
<reference evidence="2 3" key="1">
    <citation type="submission" date="2019-08" db="EMBL/GenBank/DDBJ databases">
        <title>Aureimonas fodiniaquatilis sp. nov., isolated from a coal mine wastewater.</title>
        <authorList>
            <person name="Kim W."/>
        </authorList>
    </citation>
    <scope>NUCLEOTIDE SEQUENCE [LARGE SCALE GENOMIC DNA]</scope>
    <source>
        <strain evidence="2 3">CAU 1482</strain>
    </source>
</reference>
<dbReference type="GO" id="GO:0030170">
    <property type="term" value="F:pyridoxal phosphate binding"/>
    <property type="evidence" value="ECO:0007669"/>
    <property type="project" value="TreeGrafter"/>
</dbReference>
<evidence type="ECO:0000313" key="2">
    <source>
        <dbReference type="EMBL" id="KAA0970396.1"/>
    </source>
</evidence>
<dbReference type="Gene3D" id="3.40.640.10">
    <property type="entry name" value="Type I PLP-dependent aspartate aminotransferase-like (Major domain)"/>
    <property type="match status" value="1"/>
</dbReference>
<dbReference type="PANTHER" id="PTHR30244">
    <property type="entry name" value="TRANSAMINASE"/>
    <property type="match status" value="1"/>
</dbReference>
<gene>
    <name evidence="2" type="ORF">FPY71_07705</name>
</gene>
<evidence type="ECO:0000313" key="3">
    <source>
        <dbReference type="Proteomes" id="UP000324738"/>
    </source>
</evidence>
<keyword evidence="3" id="KW-1185">Reference proteome</keyword>
<comment type="caution">
    <text evidence="2">The sequence shown here is derived from an EMBL/GenBank/DDBJ whole genome shotgun (WGS) entry which is preliminary data.</text>
</comment>
<dbReference type="EMBL" id="VTWH01000002">
    <property type="protein sequence ID" value="KAA0970396.1"/>
    <property type="molecule type" value="Genomic_DNA"/>
</dbReference>
<keyword evidence="1" id="KW-0663">Pyridoxal phosphate</keyword>
<proteinExistence type="predicted"/>
<dbReference type="Pfam" id="PF01041">
    <property type="entry name" value="DegT_DnrJ_EryC1"/>
    <property type="match status" value="1"/>
</dbReference>
<name>A0A5B0DV98_9HYPH</name>
<sequence>MQGGYSSIALRQIGLIPVYVDVERSSQLVSAASVLAALTEATAFVDITHLYGGVFDVEALRIDMDARGFSHVPILEDCAQAHGAELRGQKVGSLGDISTFSFYPTKNLGAFGDGGAVATNSPDLAQACDALRQYGWASKYDISRPGGRNSRLDEVQAAILLVQLQQLETANARRVAILDRYASASGEGITVVRSPNGSVAHLAVLLCDNRDDLRSHLKAHSIATEVHYPILDCHQTGWIAQLHRVAPGGLPVAESSVSRLLTIPCFPGMTDAEVETVCQALASWKK</sequence>
<dbReference type="GO" id="GO:0008483">
    <property type="term" value="F:transaminase activity"/>
    <property type="evidence" value="ECO:0007669"/>
    <property type="project" value="TreeGrafter"/>
</dbReference>
<dbReference type="PANTHER" id="PTHR30244:SF36">
    <property type="entry name" value="3-OXO-GLUCOSE-6-PHOSPHATE:GLUTAMATE AMINOTRANSFERASE"/>
    <property type="match status" value="1"/>
</dbReference>
<dbReference type="InterPro" id="IPR015424">
    <property type="entry name" value="PyrdxlP-dep_Trfase"/>
</dbReference>
<dbReference type="InterPro" id="IPR000653">
    <property type="entry name" value="DegT/StrS_aminotransferase"/>
</dbReference>
<organism evidence="2 3">
    <name type="scientific">Aureimonas fodinaquatilis</name>
    <dbReference type="NCBI Taxonomy" id="2565783"/>
    <lineage>
        <taxon>Bacteria</taxon>
        <taxon>Pseudomonadati</taxon>
        <taxon>Pseudomonadota</taxon>
        <taxon>Alphaproteobacteria</taxon>
        <taxon>Hyphomicrobiales</taxon>
        <taxon>Aurantimonadaceae</taxon>
        <taxon>Aureimonas</taxon>
    </lineage>
</organism>
<dbReference type="SUPFAM" id="SSF53383">
    <property type="entry name" value="PLP-dependent transferases"/>
    <property type="match status" value="1"/>
</dbReference>
<dbReference type="RefSeq" id="WP_149299333.1">
    <property type="nucleotide sequence ID" value="NZ_VTWH01000002.1"/>
</dbReference>
<accession>A0A5B0DV98</accession>
<protein>
    <submittedName>
        <fullName evidence="2">Erythromycin biosynthesis sensory transduction protein eryC1</fullName>
    </submittedName>
</protein>